<dbReference type="EMBL" id="BKBI01000010">
    <property type="protein sequence ID" value="GEQ36024.1"/>
    <property type="molecule type" value="Genomic_DNA"/>
</dbReference>
<gene>
    <name evidence="1" type="ORF">M132T_15320</name>
</gene>
<accession>A0AAV3WWE5</accession>
<sequence>MSKYDDLTELEKVGRLKDHFETKTDLNNVLGDMSNHYNDKTHIEFTINDDDSSSGVYNSRYMGSPMYVPKEMMIEFAKKAISHHEGEIKHLIDELGGKKDE</sequence>
<evidence type="ECO:0000313" key="2">
    <source>
        <dbReference type="Proteomes" id="UP000887127"/>
    </source>
</evidence>
<dbReference type="Proteomes" id="UP000887127">
    <property type="component" value="Unassembled WGS sequence"/>
</dbReference>
<comment type="caution">
    <text evidence="1">The sequence shown here is derived from an EMBL/GenBank/DDBJ whole genome shotgun (WGS) entry which is preliminary data.</text>
</comment>
<name>A0AAV3WWE5_9LACT</name>
<protein>
    <submittedName>
        <fullName evidence="1">Uncharacterized protein</fullName>
    </submittedName>
</protein>
<dbReference type="RefSeq" id="WP_091761312.1">
    <property type="nucleotide sequence ID" value="NZ_BJVX01000010.1"/>
</dbReference>
<proteinExistence type="predicted"/>
<dbReference type="GeneID" id="96911541"/>
<dbReference type="AlphaFoldDB" id="A0AAV3WWE5"/>
<evidence type="ECO:0000313" key="1">
    <source>
        <dbReference type="EMBL" id="GEQ36024.1"/>
    </source>
</evidence>
<organism evidence="1 2">
    <name type="scientific">Marinilactibacillus psychrotolerans</name>
    <dbReference type="NCBI Taxonomy" id="191770"/>
    <lineage>
        <taxon>Bacteria</taxon>
        <taxon>Bacillati</taxon>
        <taxon>Bacillota</taxon>
        <taxon>Bacilli</taxon>
        <taxon>Lactobacillales</taxon>
        <taxon>Carnobacteriaceae</taxon>
        <taxon>Marinilactibacillus</taxon>
    </lineage>
</organism>
<reference evidence="1" key="1">
    <citation type="submission" date="2019-08" db="EMBL/GenBank/DDBJ databases">
        <title>Marinilactibacillus psychrotolerans M13-2T whole genome sequencing project.</title>
        <authorList>
            <person name="Ishikawa M."/>
            <person name="Suzuki T."/>
            <person name="Matsutani M."/>
        </authorList>
    </citation>
    <scope>NUCLEOTIDE SEQUENCE</scope>
    <source>
        <strain evidence="1">M13-2T</strain>
    </source>
</reference>